<evidence type="ECO:0000259" key="5">
    <source>
        <dbReference type="Pfam" id="PF14008"/>
    </source>
</evidence>
<dbReference type="Gene3D" id="3.60.21.10">
    <property type="match status" value="1"/>
</dbReference>
<evidence type="ECO:0000256" key="2">
    <source>
        <dbReference type="ARBA" id="ARBA00023180"/>
    </source>
</evidence>
<evidence type="ECO:0000256" key="3">
    <source>
        <dbReference type="RuleBase" id="RU361203"/>
    </source>
</evidence>
<dbReference type="SUPFAM" id="SSF56300">
    <property type="entry name" value="Metallo-dependent phosphatases"/>
    <property type="match status" value="1"/>
</dbReference>
<dbReference type="WBParaSite" id="Pan_g13353.t1">
    <property type="protein sequence ID" value="Pan_g13353.t1"/>
    <property type="gene ID" value="Pan_g13353"/>
</dbReference>
<organism evidence="7 8">
    <name type="scientific">Panagrellus redivivus</name>
    <name type="common">Microworm</name>
    <dbReference type="NCBI Taxonomy" id="6233"/>
    <lineage>
        <taxon>Eukaryota</taxon>
        <taxon>Metazoa</taxon>
        <taxon>Ecdysozoa</taxon>
        <taxon>Nematoda</taxon>
        <taxon>Chromadorea</taxon>
        <taxon>Rhabditida</taxon>
        <taxon>Tylenchina</taxon>
        <taxon>Panagrolaimomorpha</taxon>
        <taxon>Panagrolaimoidea</taxon>
        <taxon>Panagrolaimidae</taxon>
        <taxon>Panagrellus</taxon>
    </lineage>
</organism>
<feature type="signal peptide" evidence="3">
    <location>
        <begin position="1"/>
        <end position="17"/>
    </location>
</feature>
<dbReference type="Pfam" id="PF16656">
    <property type="entry name" value="Pur_ac_phosph_N"/>
    <property type="match status" value="1"/>
</dbReference>
<dbReference type="GO" id="GO:0003993">
    <property type="term" value="F:acid phosphatase activity"/>
    <property type="evidence" value="ECO:0007669"/>
    <property type="project" value="UniProtKB-EC"/>
</dbReference>
<evidence type="ECO:0000313" key="7">
    <source>
        <dbReference type="Proteomes" id="UP000492821"/>
    </source>
</evidence>
<dbReference type="AlphaFoldDB" id="A0A7E4UVI9"/>
<comment type="similarity">
    <text evidence="3">Belongs to the metallophosphoesterase superfamily. Purple acid phosphatase family.</text>
</comment>
<comment type="catalytic activity">
    <reaction evidence="3">
        <text>a phosphate monoester + H2O = an alcohol + phosphate</text>
        <dbReference type="Rhea" id="RHEA:15017"/>
        <dbReference type="ChEBI" id="CHEBI:15377"/>
        <dbReference type="ChEBI" id="CHEBI:30879"/>
        <dbReference type="ChEBI" id="CHEBI:43474"/>
        <dbReference type="ChEBI" id="CHEBI:67140"/>
        <dbReference type="EC" id="3.1.3.2"/>
    </reaction>
</comment>
<dbReference type="Gene3D" id="2.60.40.380">
    <property type="entry name" value="Purple acid phosphatase-like, N-terminal"/>
    <property type="match status" value="1"/>
</dbReference>
<feature type="domain" description="Calcineurin-like phosphoesterase" evidence="4">
    <location>
        <begin position="122"/>
        <end position="326"/>
    </location>
</feature>
<feature type="domain" description="Purple acid phosphatase N-terminal" evidence="6">
    <location>
        <begin position="20"/>
        <end position="112"/>
    </location>
</feature>
<evidence type="ECO:0000313" key="8">
    <source>
        <dbReference type="WBParaSite" id="Pan_g13353.t1"/>
    </source>
</evidence>
<dbReference type="InterPro" id="IPR008963">
    <property type="entry name" value="Purple_acid_Pase-like_N"/>
</dbReference>
<reference evidence="7" key="1">
    <citation type="journal article" date="2013" name="Genetics">
        <title>The draft genome and transcriptome of Panagrellus redivivus are shaped by the harsh demands of a free-living lifestyle.</title>
        <authorList>
            <person name="Srinivasan J."/>
            <person name="Dillman A.R."/>
            <person name="Macchietto M.G."/>
            <person name="Heikkinen L."/>
            <person name="Lakso M."/>
            <person name="Fracchia K.M."/>
            <person name="Antoshechkin I."/>
            <person name="Mortazavi A."/>
            <person name="Wong G."/>
            <person name="Sternberg P.W."/>
        </authorList>
    </citation>
    <scope>NUCLEOTIDE SEQUENCE [LARGE SCALE GENOMIC DNA]</scope>
    <source>
        <strain evidence="7">MT8872</strain>
    </source>
</reference>
<dbReference type="EC" id="3.1.3.2" evidence="3"/>
<feature type="chain" id="PRO_5029036160" description="Purple acid phosphatase" evidence="3">
    <location>
        <begin position="18"/>
        <end position="466"/>
    </location>
</feature>
<dbReference type="PANTHER" id="PTHR45867:SF10">
    <property type="entry name" value="PURPLE ACID PHOSPHATASE"/>
    <property type="match status" value="1"/>
</dbReference>
<sequence length="466" mass="52785">MILRVCILAFAVLTVAADGPEQVHLSLGSTEGSMVVSWVTLKPPTSNGLPQVTYGRTAAALIQVAYGKMDDFNYNGVIRYMYQAEMVNLLPNETYYYSVGVMGQMSKTYQFKSFPKGNDFLLRVCVFGDLGYINGTSLPYLIDAAEKGQFDMVLHIGDIAYDLHTDNGQRGDLYMNQIESLISKVPYMVIAGNHEDDGRNFSHYNYRFNMPGDTNHFYSFDLASVHFVGVSTEFYGYFYEYGQDSVFTQYNWLHDDLAKANANRKERPWIVGFQHRPFYCSNDNSEECAVFENRLVRTGYEEMPGLEGIYIEYGLDLGFWGHEHSYERFWPVSNRTVFKDGANPYANAHAPAYVISGSAGCHTPKASFGPPNPASAVRSDDFGYSILTVHNTTHLQMQQISVEQGKAIDEIWLVKDHGHKQKPKEQSNGIALPEVPAYTAKCSRWDKRCRYEASKRRMARSIVRFA</sequence>
<proteinExistence type="inferred from homology"/>
<keyword evidence="2" id="KW-0325">Glycoprotein</keyword>
<evidence type="ECO:0000256" key="1">
    <source>
        <dbReference type="ARBA" id="ARBA00022729"/>
    </source>
</evidence>
<dbReference type="InterPro" id="IPR004843">
    <property type="entry name" value="Calcineurin-like_PHP"/>
</dbReference>
<evidence type="ECO:0000259" key="4">
    <source>
        <dbReference type="Pfam" id="PF00149"/>
    </source>
</evidence>
<dbReference type="PANTHER" id="PTHR45867">
    <property type="entry name" value="PURPLE ACID PHOSPHATASE"/>
    <property type="match status" value="1"/>
</dbReference>
<feature type="domain" description="Purple acid phosphatase C-terminal" evidence="5">
    <location>
        <begin position="350"/>
        <end position="410"/>
    </location>
</feature>
<keyword evidence="1 3" id="KW-0732">Signal</keyword>
<dbReference type="Pfam" id="PF00149">
    <property type="entry name" value="Metallophos"/>
    <property type="match status" value="1"/>
</dbReference>
<dbReference type="InterPro" id="IPR015914">
    <property type="entry name" value="PAPs_N"/>
</dbReference>
<name>A0A7E4UVI9_PANRE</name>
<protein>
    <recommendedName>
        <fullName evidence="3">Purple acid phosphatase</fullName>
        <ecNumber evidence="3">3.1.3.2</ecNumber>
    </recommendedName>
</protein>
<dbReference type="Proteomes" id="UP000492821">
    <property type="component" value="Unassembled WGS sequence"/>
</dbReference>
<keyword evidence="3" id="KW-0378">Hydrolase</keyword>
<dbReference type="InterPro" id="IPR029052">
    <property type="entry name" value="Metallo-depent_PP-like"/>
</dbReference>
<keyword evidence="7" id="KW-1185">Reference proteome</keyword>
<dbReference type="Pfam" id="PF14008">
    <property type="entry name" value="Metallophos_C"/>
    <property type="match status" value="1"/>
</dbReference>
<dbReference type="GO" id="GO:0046872">
    <property type="term" value="F:metal ion binding"/>
    <property type="evidence" value="ECO:0007669"/>
    <property type="project" value="InterPro"/>
</dbReference>
<dbReference type="InterPro" id="IPR025733">
    <property type="entry name" value="PAPs_C"/>
</dbReference>
<accession>A0A7E4UVI9</accession>
<reference evidence="8" key="2">
    <citation type="submission" date="2020-10" db="UniProtKB">
        <authorList>
            <consortium name="WormBaseParasite"/>
        </authorList>
    </citation>
    <scope>IDENTIFICATION</scope>
</reference>
<dbReference type="CDD" id="cd00839">
    <property type="entry name" value="MPP_PAPs"/>
    <property type="match status" value="1"/>
</dbReference>
<dbReference type="SUPFAM" id="SSF49363">
    <property type="entry name" value="Purple acid phosphatase, N-terminal domain"/>
    <property type="match status" value="1"/>
</dbReference>
<evidence type="ECO:0000259" key="6">
    <source>
        <dbReference type="Pfam" id="PF16656"/>
    </source>
</evidence>
<dbReference type="InterPro" id="IPR041792">
    <property type="entry name" value="MPP_PAP"/>
</dbReference>